<gene>
    <name evidence="10" type="ORF">AB5J58_48880</name>
</gene>
<comment type="similarity">
    <text evidence="1">Belongs to the sigma-70 factor family. ECF subfamily.</text>
</comment>
<dbReference type="InterPro" id="IPR013249">
    <property type="entry name" value="RNA_pol_sigma70_r4_t2"/>
</dbReference>
<dbReference type="Pfam" id="PF08281">
    <property type="entry name" value="Sigma70_r4_2"/>
    <property type="match status" value="1"/>
</dbReference>
<dbReference type="SUPFAM" id="SSF88946">
    <property type="entry name" value="Sigma2 domain of RNA polymerase sigma factors"/>
    <property type="match status" value="1"/>
</dbReference>
<dbReference type="EMBL" id="CP163431">
    <property type="protein sequence ID" value="XDQ07613.1"/>
    <property type="molecule type" value="Genomic_DNA"/>
</dbReference>
<keyword evidence="2" id="KW-0805">Transcription regulation</keyword>
<evidence type="ECO:0000256" key="4">
    <source>
        <dbReference type="ARBA" id="ARBA00023125"/>
    </source>
</evidence>
<dbReference type="Gene3D" id="1.10.1740.10">
    <property type="match status" value="1"/>
</dbReference>
<dbReference type="InterPro" id="IPR014284">
    <property type="entry name" value="RNA_pol_sigma-70_dom"/>
</dbReference>
<dbReference type="NCBIfam" id="TIGR02937">
    <property type="entry name" value="sigma70-ECF"/>
    <property type="match status" value="1"/>
</dbReference>
<feature type="transmembrane region" description="Helical" evidence="7">
    <location>
        <begin position="211"/>
        <end position="231"/>
    </location>
</feature>
<accession>A0AB39MS90</accession>
<sequence>MTEQEAAQQGEALSALFAERHPQMVGYARKWLRAFGVPPASVDAEDVVQNAFARVMKSGRPIERLRPYVFTVIKNEIRHAAQRYRSGLGYGRLDLDVQLESRGPAADPSSATDLRVDLEAAMNRLPPQQRRVMFHKMRGDTQAETATAMGIAPGTVAAHSSRAVLALQTTLGAVSVVLTWCSMKWLHVLGLATPAAGRWSSKSFWEAPLGIWWFALVSAAVFGTIFAALVYSARFLQYVYGGVIHLATLEPRPRKPRSIRRVRREDPGTRSEDTDPEYPYGQFDGEGTLSGKRAGDFV</sequence>
<dbReference type="GO" id="GO:0016987">
    <property type="term" value="F:sigma factor activity"/>
    <property type="evidence" value="ECO:0007669"/>
    <property type="project" value="UniProtKB-KW"/>
</dbReference>
<dbReference type="PANTHER" id="PTHR43133">
    <property type="entry name" value="RNA POLYMERASE ECF-TYPE SIGMA FACTO"/>
    <property type="match status" value="1"/>
</dbReference>
<proteinExistence type="inferred from homology"/>
<dbReference type="Gene3D" id="1.10.10.10">
    <property type="entry name" value="Winged helix-like DNA-binding domain superfamily/Winged helix DNA-binding domain"/>
    <property type="match status" value="1"/>
</dbReference>
<dbReference type="RefSeq" id="WP_369192384.1">
    <property type="nucleotide sequence ID" value="NZ_CP163431.1"/>
</dbReference>
<organism evidence="10">
    <name type="scientific">Streptomyces sp. R08</name>
    <dbReference type="NCBI Taxonomy" id="3238624"/>
    <lineage>
        <taxon>Bacteria</taxon>
        <taxon>Bacillati</taxon>
        <taxon>Actinomycetota</taxon>
        <taxon>Actinomycetes</taxon>
        <taxon>Kitasatosporales</taxon>
        <taxon>Streptomycetaceae</taxon>
        <taxon>Streptomyces</taxon>
    </lineage>
</organism>
<feature type="domain" description="RNA polymerase sigma-70 region 2" evidence="8">
    <location>
        <begin position="16"/>
        <end position="83"/>
    </location>
</feature>
<dbReference type="PANTHER" id="PTHR43133:SF8">
    <property type="entry name" value="RNA POLYMERASE SIGMA FACTOR HI_1459-RELATED"/>
    <property type="match status" value="1"/>
</dbReference>
<dbReference type="InterPro" id="IPR007627">
    <property type="entry name" value="RNA_pol_sigma70_r2"/>
</dbReference>
<keyword evidence="4" id="KW-0238">DNA-binding</keyword>
<keyword evidence="3" id="KW-0731">Sigma factor</keyword>
<evidence type="ECO:0000256" key="1">
    <source>
        <dbReference type="ARBA" id="ARBA00010641"/>
    </source>
</evidence>
<feature type="compositionally biased region" description="Basic and acidic residues" evidence="6">
    <location>
        <begin position="263"/>
        <end position="273"/>
    </location>
</feature>
<evidence type="ECO:0000313" key="10">
    <source>
        <dbReference type="EMBL" id="XDQ07613.1"/>
    </source>
</evidence>
<keyword evidence="7" id="KW-0472">Membrane</keyword>
<dbReference type="Pfam" id="PF04542">
    <property type="entry name" value="Sigma70_r2"/>
    <property type="match status" value="1"/>
</dbReference>
<evidence type="ECO:0000256" key="6">
    <source>
        <dbReference type="SAM" id="MobiDB-lite"/>
    </source>
</evidence>
<dbReference type="InterPro" id="IPR013324">
    <property type="entry name" value="RNA_pol_sigma_r3/r4-like"/>
</dbReference>
<dbReference type="AlphaFoldDB" id="A0AB39MS90"/>
<feature type="region of interest" description="Disordered" evidence="6">
    <location>
        <begin position="257"/>
        <end position="298"/>
    </location>
</feature>
<evidence type="ECO:0000256" key="5">
    <source>
        <dbReference type="ARBA" id="ARBA00023163"/>
    </source>
</evidence>
<feature type="transmembrane region" description="Helical" evidence="7">
    <location>
        <begin position="171"/>
        <end position="191"/>
    </location>
</feature>
<keyword evidence="5" id="KW-0804">Transcription</keyword>
<evidence type="ECO:0000259" key="8">
    <source>
        <dbReference type="Pfam" id="PF04542"/>
    </source>
</evidence>
<dbReference type="InterPro" id="IPR013325">
    <property type="entry name" value="RNA_pol_sigma_r2"/>
</dbReference>
<dbReference type="GO" id="GO:0006352">
    <property type="term" value="P:DNA-templated transcription initiation"/>
    <property type="evidence" value="ECO:0007669"/>
    <property type="project" value="InterPro"/>
</dbReference>
<name>A0AB39MS90_9ACTN</name>
<keyword evidence="7" id="KW-1133">Transmembrane helix</keyword>
<keyword evidence="7" id="KW-0812">Transmembrane</keyword>
<evidence type="ECO:0000259" key="9">
    <source>
        <dbReference type="Pfam" id="PF08281"/>
    </source>
</evidence>
<feature type="domain" description="RNA polymerase sigma factor 70 region 4 type 2" evidence="9">
    <location>
        <begin position="116"/>
        <end position="167"/>
    </location>
</feature>
<evidence type="ECO:0000256" key="2">
    <source>
        <dbReference type="ARBA" id="ARBA00023015"/>
    </source>
</evidence>
<protein>
    <submittedName>
        <fullName evidence="10">Sigma-70 family RNA polymerase sigma factor</fullName>
    </submittedName>
</protein>
<dbReference type="InterPro" id="IPR039425">
    <property type="entry name" value="RNA_pol_sigma-70-like"/>
</dbReference>
<dbReference type="GO" id="GO:0003677">
    <property type="term" value="F:DNA binding"/>
    <property type="evidence" value="ECO:0007669"/>
    <property type="project" value="UniProtKB-KW"/>
</dbReference>
<evidence type="ECO:0000256" key="3">
    <source>
        <dbReference type="ARBA" id="ARBA00023082"/>
    </source>
</evidence>
<dbReference type="SUPFAM" id="SSF88659">
    <property type="entry name" value="Sigma3 and sigma4 domains of RNA polymerase sigma factors"/>
    <property type="match status" value="1"/>
</dbReference>
<dbReference type="InterPro" id="IPR036388">
    <property type="entry name" value="WH-like_DNA-bd_sf"/>
</dbReference>
<evidence type="ECO:0000256" key="7">
    <source>
        <dbReference type="SAM" id="Phobius"/>
    </source>
</evidence>
<reference evidence="10" key="1">
    <citation type="submission" date="2024-07" db="EMBL/GenBank/DDBJ databases">
        <authorList>
            <person name="Yu S.T."/>
        </authorList>
    </citation>
    <scope>NUCLEOTIDE SEQUENCE</scope>
    <source>
        <strain evidence="10">R08</strain>
    </source>
</reference>